<evidence type="ECO:0000256" key="4">
    <source>
        <dbReference type="SAM" id="MobiDB-lite"/>
    </source>
</evidence>
<feature type="compositionally biased region" description="Polar residues" evidence="4">
    <location>
        <begin position="519"/>
        <end position="530"/>
    </location>
</feature>
<gene>
    <name evidence="6" type="ORF">EVEC_LOCUS6061</name>
</gene>
<dbReference type="SMART" id="SM00228">
    <property type="entry name" value="PDZ"/>
    <property type="match status" value="4"/>
</dbReference>
<dbReference type="GO" id="GO:0019901">
    <property type="term" value="F:protein kinase binding"/>
    <property type="evidence" value="ECO:0007669"/>
    <property type="project" value="TreeGrafter"/>
</dbReference>
<dbReference type="PANTHER" id="PTHR23119">
    <property type="entry name" value="DISCS LARGE"/>
    <property type="match status" value="1"/>
</dbReference>
<dbReference type="GO" id="GO:0098887">
    <property type="term" value="P:neurotransmitter receptor transport, endosome to postsynaptic membrane"/>
    <property type="evidence" value="ECO:0007669"/>
    <property type="project" value="TreeGrafter"/>
</dbReference>
<feature type="domain" description="PDZ" evidence="5">
    <location>
        <begin position="835"/>
        <end position="925"/>
    </location>
</feature>
<dbReference type="SUPFAM" id="SSF52058">
    <property type="entry name" value="L domain-like"/>
    <property type="match status" value="2"/>
</dbReference>
<reference evidence="8" key="1">
    <citation type="submission" date="2017-02" db="UniProtKB">
        <authorList>
            <consortium name="WormBaseParasite"/>
        </authorList>
    </citation>
    <scope>IDENTIFICATION</scope>
</reference>
<dbReference type="InterPro" id="IPR050614">
    <property type="entry name" value="Synaptic_Scaffolding_LAP-MAGUK"/>
</dbReference>
<dbReference type="SMART" id="SM00364">
    <property type="entry name" value="LRR_BAC"/>
    <property type="match status" value="10"/>
</dbReference>
<dbReference type="Pfam" id="PF23598">
    <property type="entry name" value="LRR_14"/>
    <property type="match status" value="1"/>
</dbReference>
<dbReference type="OrthoDB" id="2187496at2759"/>
<dbReference type="InterPro" id="IPR036034">
    <property type="entry name" value="PDZ_sf"/>
</dbReference>
<feature type="region of interest" description="Disordered" evidence="4">
    <location>
        <begin position="1031"/>
        <end position="1239"/>
    </location>
</feature>
<dbReference type="WBParaSite" id="EVEC_0000648701-mRNA-1">
    <property type="protein sequence ID" value="EVEC_0000648701-mRNA-1"/>
    <property type="gene ID" value="EVEC_0000648701"/>
</dbReference>
<protein>
    <submittedName>
        <fullName evidence="8">Protein lap1</fullName>
    </submittedName>
</protein>
<evidence type="ECO:0000313" key="6">
    <source>
        <dbReference type="EMBL" id="VDD91310.1"/>
    </source>
</evidence>
<dbReference type="InterPro" id="IPR001478">
    <property type="entry name" value="PDZ"/>
</dbReference>
<dbReference type="STRING" id="51028.A0A0N4V822"/>
<evidence type="ECO:0000256" key="1">
    <source>
        <dbReference type="ARBA" id="ARBA00022614"/>
    </source>
</evidence>
<dbReference type="GO" id="GO:0005912">
    <property type="term" value="C:adherens junction"/>
    <property type="evidence" value="ECO:0007669"/>
    <property type="project" value="TreeGrafter"/>
</dbReference>
<organism evidence="8">
    <name type="scientific">Enterobius vermicularis</name>
    <name type="common">Human pinworm</name>
    <dbReference type="NCBI Taxonomy" id="51028"/>
    <lineage>
        <taxon>Eukaryota</taxon>
        <taxon>Metazoa</taxon>
        <taxon>Ecdysozoa</taxon>
        <taxon>Nematoda</taxon>
        <taxon>Chromadorea</taxon>
        <taxon>Rhabditida</taxon>
        <taxon>Spirurina</taxon>
        <taxon>Oxyuridomorpha</taxon>
        <taxon>Oxyuroidea</taxon>
        <taxon>Oxyuridae</taxon>
        <taxon>Enterobius</taxon>
    </lineage>
</organism>
<dbReference type="GO" id="GO:0098609">
    <property type="term" value="P:cell-cell adhesion"/>
    <property type="evidence" value="ECO:0007669"/>
    <property type="project" value="TreeGrafter"/>
</dbReference>
<dbReference type="PROSITE" id="PS50106">
    <property type="entry name" value="PDZ"/>
    <property type="match status" value="4"/>
</dbReference>
<dbReference type="GO" id="GO:0045211">
    <property type="term" value="C:postsynaptic membrane"/>
    <property type="evidence" value="ECO:0007669"/>
    <property type="project" value="TreeGrafter"/>
</dbReference>
<dbReference type="PROSITE" id="PS51450">
    <property type="entry name" value="LRR"/>
    <property type="match status" value="3"/>
</dbReference>
<evidence type="ECO:0000313" key="7">
    <source>
        <dbReference type="Proteomes" id="UP000274131"/>
    </source>
</evidence>
<feature type="domain" description="PDZ" evidence="5">
    <location>
        <begin position="932"/>
        <end position="1019"/>
    </location>
</feature>
<keyword evidence="2" id="KW-0677">Repeat</keyword>
<reference evidence="6 7" key="2">
    <citation type="submission" date="2018-10" db="EMBL/GenBank/DDBJ databases">
        <authorList>
            <consortium name="Pathogen Informatics"/>
        </authorList>
    </citation>
    <scope>NUCLEOTIDE SEQUENCE [LARGE SCALE GENOMIC DNA]</scope>
</reference>
<dbReference type="PANTHER" id="PTHR23119:SF44">
    <property type="entry name" value="PROTEIN LAP4"/>
    <property type="match status" value="1"/>
</dbReference>
<dbReference type="SMART" id="SM00369">
    <property type="entry name" value="LRR_TYP"/>
    <property type="match status" value="11"/>
</dbReference>
<dbReference type="Proteomes" id="UP000274131">
    <property type="component" value="Unassembled WGS sequence"/>
</dbReference>
<dbReference type="Pfam" id="PF13855">
    <property type="entry name" value="LRR_8"/>
    <property type="match status" value="1"/>
</dbReference>
<dbReference type="InterPro" id="IPR055414">
    <property type="entry name" value="LRR_R13L4/SHOC2-like"/>
</dbReference>
<dbReference type="InterPro" id="IPR032675">
    <property type="entry name" value="LRR_dom_sf"/>
</dbReference>
<dbReference type="Gene3D" id="3.80.10.10">
    <property type="entry name" value="Ribonuclease Inhibitor"/>
    <property type="match status" value="2"/>
</dbReference>
<feature type="compositionally biased region" description="Polar residues" evidence="4">
    <location>
        <begin position="1049"/>
        <end position="1067"/>
    </location>
</feature>
<feature type="compositionally biased region" description="Polar residues" evidence="4">
    <location>
        <begin position="499"/>
        <end position="508"/>
    </location>
</feature>
<keyword evidence="1" id="KW-0433">Leucine-rich repeat</keyword>
<dbReference type="Pfam" id="PF00595">
    <property type="entry name" value="PDZ"/>
    <property type="match status" value="4"/>
</dbReference>
<proteinExistence type="predicted"/>
<feature type="compositionally biased region" description="Low complexity" evidence="4">
    <location>
        <begin position="1096"/>
        <end position="1110"/>
    </location>
</feature>
<feature type="compositionally biased region" description="Basic and acidic residues" evidence="4">
    <location>
        <begin position="1200"/>
        <end position="1215"/>
    </location>
</feature>
<feature type="compositionally biased region" description="Basic and acidic residues" evidence="4">
    <location>
        <begin position="1172"/>
        <end position="1182"/>
    </location>
</feature>
<feature type="coiled-coil region" evidence="3">
    <location>
        <begin position="1289"/>
        <end position="1319"/>
    </location>
</feature>
<dbReference type="InterPro" id="IPR001611">
    <property type="entry name" value="Leu-rich_rpt"/>
</dbReference>
<feature type="domain" description="PDZ" evidence="5">
    <location>
        <begin position="576"/>
        <end position="664"/>
    </location>
</feature>
<accession>A0A0N4V822</accession>
<dbReference type="GO" id="GO:0014069">
    <property type="term" value="C:postsynaptic density"/>
    <property type="evidence" value="ECO:0007669"/>
    <property type="project" value="TreeGrafter"/>
</dbReference>
<keyword evidence="7" id="KW-1185">Reference proteome</keyword>
<evidence type="ECO:0000256" key="2">
    <source>
        <dbReference type="ARBA" id="ARBA00022737"/>
    </source>
</evidence>
<dbReference type="EMBL" id="UXUI01008362">
    <property type="protein sequence ID" value="VDD91310.1"/>
    <property type="molecule type" value="Genomic_DNA"/>
</dbReference>
<dbReference type="GO" id="GO:0043113">
    <property type="term" value="P:receptor clustering"/>
    <property type="evidence" value="ECO:0007669"/>
    <property type="project" value="TreeGrafter"/>
</dbReference>
<feature type="region of interest" description="Disordered" evidence="4">
    <location>
        <begin position="493"/>
        <end position="565"/>
    </location>
</feature>
<dbReference type="SUPFAM" id="SSF50156">
    <property type="entry name" value="PDZ domain-like"/>
    <property type="match status" value="4"/>
</dbReference>
<evidence type="ECO:0000256" key="3">
    <source>
        <dbReference type="SAM" id="Coils"/>
    </source>
</evidence>
<feature type="compositionally biased region" description="Polar residues" evidence="4">
    <location>
        <begin position="1149"/>
        <end position="1160"/>
    </location>
</feature>
<dbReference type="Gene3D" id="2.30.42.10">
    <property type="match status" value="4"/>
</dbReference>
<dbReference type="InterPro" id="IPR003591">
    <property type="entry name" value="Leu-rich_rpt_typical-subtyp"/>
</dbReference>
<evidence type="ECO:0000259" key="5">
    <source>
        <dbReference type="PROSITE" id="PS50106"/>
    </source>
</evidence>
<keyword evidence="3" id="KW-0175">Coiled coil</keyword>
<feature type="domain" description="PDZ" evidence="5">
    <location>
        <begin position="700"/>
        <end position="785"/>
    </location>
</feature>
<evidence type="ECO:0000313" key="8">
    <source>
        <dbReference type="WBParaSite" id="EVEC_0000648701-mRNA-1"/>
    </source>
</evidence>
<dbReference type="GO" id="GO:0016323">
    <property type="term" value="C:basolateral plasma membrane"/>
    <property type="evidence" value="ECO:0007669"/>
    <property type="project" value="TreeGrafter"/>
</dbReference>
<dbReference type="GO" id="GO:0045197">
    <property type="term" value="P:establishment or maintenance of epithelial cell apical/basal polarity"/>
    <property type="evidence" value="ECO:0007669"/>
    <property type="project" value="TreeGrafter"/>
</dbReference>
<sequence length="1392" mass="150645">MRFSCIPLFACNRQVDCLDRRQCNLQNVPSDIDRNARTLEEAYLDCNHIKDLDKPLFRCRKLKTLSLSENEIIRIPADIANLVLLEELNLKGNDVSDLPEEIKSCTQLKILDLSSNPITRLPLTITLLTSMTHLGLNDISLTQMPQDIGKLRSLRSLEVRENLLRSIPASISQLLQLQRLDLGHNELDDLPEEIGLLASLQELYVDQNDLESLPDSIVQCKNLQQIDVSENKLRQLPNEIGELSQLADLTVSQNCLDSLPNSIGRLKKLSILKADRNALTQLTPAIGTCSGLTELYLTENFLSTIPSSIGNLKALQTLNVDKNQLKELPPTIGGCLALTVLSLRENILEQLPFEIGRLGNLRVLDVCSNRLNFLPYTISVLLKLQALWLSENQSQAMLKLQTEQDIRTGIKVLTCYLLPQSTSHAVERSPNRAAFTGGPKVHFGSDLEETVEEGEDGQVAIGQFSRQDTPHPKPHSHAPKFKKQSIDGHIIHHEEDQNHPPTLTLSSSGRKRSNEDSPVRNSPEASSTLAPSLPRSALKHPPVLPPAIPTTSEQGGDRYDSVSGKKVNLPGVETLRIEIHRDVNGGLGLSIAGGLESTPYKNDDSGLFVSKLAEGGPAQRAGLKVGDKLLRVNSTDVVNVRHQVAVTSMQNAPDTVVLTVLRDMREGGVTSAVAVPSPNHSLDASFMSEEASSMSKETISTTFRRDANGSPGFSVAGGKSSPGDAPIVISSITPGGAADKDGKLRVGDRVLSINGTNMRGARHDQAVALLTGHGSGEVFLIVQRDRSVTVASSYTPNPAAIPVSSVRSSVVPPPRSSPSRSCGFGDSSWDGRTEEVELIREDNSLGLSIVGGSDHSSHPFGVNAPGVFISKISSNSPAARSQRLRIGDRILEVNGIDVRNAKHQAAVEALKQSGSTVRLRVTHEPQPVGLKEVVLRRNAGEPLGLNICGGINSPPANPLDKTDEGIFIEKVEPHGPAASTSLLQGMRILEVNDESLLGCSQEEAAKVLRRSGTVVRLLVCDAFTFSTSLPIRGDQGIGNSSPPLPRIQSPANLGSPTEKPNSRVTSPQPKPQDSGCNPMLDDGPLATSSPIPPHSQIPSTSSASVSQPSVLTNSRLNPPPVAPKPRVISCQDGLPYGSLPTDGHRENSSFESHQVSSSTSDPEKLGFSSKLKKFEREIEVKRPLAASSTKIPILPVRQHFHSDGKENVDKGKENGEGDDAAVFESSLNSSATAHETAHRSLPLVVRTKKAENRMLAASPSPIPPGEPLNCVEERALELQKRQEWRQARYKSLEADSAAAEQVMKQVQQINNRLANISEEASVSPLYLSPNERILQNETSVERNEYIDPITGAATTSLVERSITQREIDTTASLMNNAAETSVLNSNIKNELR</sequence>
<name>A0A0N4V822_ENTVE</name>
<dbReference type="GO" id="GO:0098968">
    <property type="term" value="P:neurotransmitter receptor transport postsynaptic membrane to endosome"/>
    <property type="evidence" value="ECO:0007669"/>
    <property type="project" value="TreeGrafter"/>
</dbReference>